<reference evidence="2" key="1">
    <citation type="submission" date="2023-01" db="EMBL/GenBank/DDBJ databases">
        <authorList>
            <person name="Van Ghelder C."/>
            <person name="Rancurel C."/>
        </authorList>
    </citation>
    <scope>NUCLEOTIDE SEQUENCE</scope>
    <source>
        <strain evidence="2">CNCM I-4278</strain>
    </source>
</reference>
<proteinExistence type="predicted"/>
<keyword evidence="1" id="KW-0472">Membrane</keyword>
<keyword evidence="1" id="KW-0812">Transmembrane</keyword>
<protein>
    <submittedName>
        <fullName evidence="2">Uncharacterized protein</fullName>
    </submittedName>
</protein>
<dbReference type="Proteomes" id="UP001152607">
    <property type="component" value="Unassembled WGS sequence"/>
</dbReference>
<feature type="transmembrane region" description="Helical" evidence="1">
    <location>
        <begin position="40"/>
        <end position="61"/>
    </location>
</feature>
<gene>
    <name evidence="2" type="ORF">PDIGIT_LOCUS9971</name>
</gene>
<accession>A0A9W4UJ11</accession>
<keyword evidence="3" id="KW-1185">Reference proteome</keyword>
<dbReference type="EMBL" id="CAOQHR010000007">
    <property type="protein sequence ID" value="CAI6336865.1"/>
    <property type="molecule type" value="Genomic_DNA"/>
</dbReference>
<evidence type="ECO:0000256" key="1">
    <source>
        <dbReference type="SAM" id="Phobius"/>
    </source>
</evidence>
<organism evidence="2 3">
    <name type="scientific">Periconia digitata</name>
    <dbReference type="NCBI Taxonomy" id="1303443"/>
    <lineage>
        <taxon>Eukaryota</taxon>
        <taxon>Fungi</taxon>
        <taxon>Dikarya</taxon>
        <taxon>Ascomycota</taxon>
        <taxon>Pezizomycotina</taxon>
        <taxon>Dothideomycetes</taxon>
        <taxon>Pleosporomycetidae</taxon>
        <taxon>Pleosporales</taxon>
        <taxon>Massarineae</taxon>
        <taxon>Periconiaceae</taxon>
        <taxon>Periconia</taxon>
    </lineage>
</organism>
<name>A0A9W4UJ11_9PLEO</name>
<evidence type="ECO:0000313" key="3">
    <source>
        <dbReference type="Proteomes" id="UP001152607"/>
    </source>
</evidence>
<evidence type="ECO:0000313" key="2">
    <source>
        <dbReference type="EMBL" id="CAI6336865.1"/>
    </source>
</evidence>
<sequence>MTDYVRTKIYKPPSFSPSPFFFLYSAAVELTLITTINERYACCCLCAFCLMSTSSLCYAGFSSLQLLFNNNNDNDNEDSHHEK</sequence>
<comment type="caution">
    <text evidence="2">The sequence shown here is derived from an EMBL/GenBank/DDBJ whole genome shotgun (WGS) entry which is preliminary data.</text>
</comment>
<dbReference type="AlphaFoldDB" id="A0A9W4UJ11"/>
<keyword evidence="1" id="KW-1133">Transmembrane helix</keyword>